<dbReference type="Gene3D" id="3.40.50.1240">
    <property type="entry name" value="Phosphoglycerate mutase-like"/>
    <property type="match status" value="1"/>
</dbReference>
<dbReference type="SUPFAM" id="SSF53254">
    <property type="entry name" value="Phosphoglycerate mutase-like"/>
    <property type="match status" value="1"/>
</dbReference>
<evidence type="ECO:0000256" key="14">
    <source>
        <dbReference type="SAM" id="SignalP"/>
    </source>
</evidence>
<feature type="signal peptide" evidence="14">
    <location>
        <begin position="1"/>
        <end position="21"/>
    </location>
</feature>
<dbReference type="PANTHER" id="PTHR20963">
    <property type="entry name" value="MULTIPLE INOSITOL POLYPHOSPHATE PHOSPHATASE-RELATED"/>
    <property type="match status" value="1"/>
</dbReference>
<feature type="chain" id="PRO_5004349245" description="Multiple inositol polyphosphate phosphatase 1" evidence="14">
    <location>
        <begin position="22"/>
        <end position="501"/>
    </location>
</feature>
<keyword evidence="16" id="KW-1185">Reference proteome</keyword>
<evidence type="ECO:0000256" key="12">
    <source>
        <dbReference type="ARBA" id="ARBA00043691"/>
    </source>
</evidence>
<evidence type="ECO:0000256" key="5">
    <source>
        <dbReference type="ARBA" id="ARBA00018097"/>
    </source>
</evidence>
<dbReference type="GO" id="GO:0052745">
    <property type="term" value="F:inositol phosphate phosphatase activity"/>
    <property type="evidence" value="ECO:0007669"/>
    <property type="project" value="TreeGrafter"/>
</dbReference>
<dbReference type="PATRIC" id="fig|1268236.3.peg.3242"/>
<evidence type="ECO:0000313" key="16">
    <source>
        <dbReference type="Proteomes" id="UP000013526"/>
    </source>
</evidence>
<evidence type="ECO:0000256" key="9">
    <source>
        <dbReference type="ARBA" id="ARBA00031642"/>
    </source>
</evidence>
<name>R1F258_9GAMM</name>
<evidence type="ECO:0000256" key="2">
    <source>
        <dbReference type="ARBA" id="ARBA00008422"/>
    </source>
</evidence>
<dbReference type="InterPro" id="IPR029033">
    <property type="entry name" value="His_PPase_superfam"/>
</dbReference>
<evidence type="ECO:0000256" key="13">
    <source>
        <dbReference type="ARBA" id="ARBA00043832"/>
    </source>
</evidence>
<keyword evidence="8" id="KW-0472">Membrane</keyword>
<dbReference type="EC" id="3.1.3.62" evidence="4"/>
<comment type="subcellular location">
    <subcellularLocation>
        <location evidence="1">Membrane</location>
    </subcellularLocation>
</comment>
<protein>
    <recommendedName>
        <fullName evidence="5">Multiple inositol polyphosphate phosphatase 1</fullName>
        <ecNumber evidence="4">3.1.3.62</ecNumber>
        <ecNumber evidence="3">3.1.3.80</ecNumber>
    </recommendedName>
    <alternativeName>
        <fullName evidence="9">2,3-bisphosphoglycerate 3-phosphatase</fullName>
    </alternativeName>
</protein>
<comment type="catalytic activity">
    <reaction evidence="10">
        <text>1D-myo-inositol 1,2,5,6-tetrakisphosphate + H2O = 1D-myo-inositol 1,2,6-trisphosphate + phosphate</text>
        <dbReference type="Rhea" id="RHEA:77119"/>
        <dbReference type="ChEBI" id="CHEBI:15377"/>
        <dbReference type="ChEBI" id="CHEBI:43474"/>
        <dbReference type="ChEBI" id="CHEBI:195535"/>
        <dbReference type="ChEBI" id="CHEBI:195537"/>
        <dbReference type="EC" id="3.1.3.62"/>
    </reaction>
    <physiologicalReaction direction="left-to-right" evidence="10">
        <dbReference type="Rhea" id="RHEA:77120"/>
    </physiologicalReaction>
</comment>
<dbReference type="GO" id="GO:0034417">
    <property type="term" value="F:bisphosphoglycerate 3-phosphatase activity"/>
    <property type="evidence" value="ECO:0007669"/>
    <property type="project" value="UniProtKB-EC"/>
</dbReference>
<evidence type="ECO:0000256" key="4">
    <source>
        <dbReference type="ARBA" id="ARBA00013040"/>
    </source>
</evidence>
<dbReference type="GO" id="GO:0003993">
    <property type="term" value="F:acid phosphatase activity"/>
    <property type="evidence" value="ECO:0007669"/>
    <property type="project" value="TreeGrafter"/>
</dbReference>
<dbReference type="PROSITE" id="PS51257">
    <property type="entry name" value="PROKAR_LIPOPROTEIN"/>
    <property type="match status" value="1"/>
</dbReference>
<keyword evidence="6 14" id="KW-0732">Signal</keyword>
<proteinExistence type="inferred from homology"/>
<dbReference type="InterPro" id="IPR000560">
    <property type="entry name" value="His_Pase_clade-2"/>
</dbReference>
<dbReference type="EMBL" id="AQGQ01000143">
    <property type="protein sequence ID" value="EOD54008.1"/>
    <property type="molecule type" value="Genomic_DNA"/>
</dbReference>
<keyword evidence="7" id="KW-0378">Hydrolase</keyword>
<evidence type="ECO:0000256" key="6">
    <source>
        <dbReference type="ARBA" id="ARBA00022729"/>
    </source>
</evidence>
<dbReference type="PANTHER" id="PTHR20963:SF8">
    <property type="entry name" value="MULTIPLE INOSITOL POLYPHOSPHATE PHOSPHATASE 1"/>
    <property type="match status" value="1"/>
</dbReference>
<gene>
    <name evidence="15" type="ORF">G113_16560</name>
</gene>
<evidence type="ECO:0000256" key="7">
    <source>
        <dbReference type="ARBA" id="ARBA00022801"/>
    </source>
</evidence>
<dbReference type="Proteomes" id="UP000013526">
    <property type="component" value="Unassembled WGS sequence"/>
</dbReference>
<comment type="catalytic activity">
    <reaction evidence="13">
        <text>(2R)-2,3-bisphosphoglycerate + H2O = (2R)-2-phosphoglycerate + phosphate</text>
        <dbReference type="Rhea" id="RHEA:27381"/>
        <dbReference type="ChEBI" id="CHEBI:15377"/>
        <dbReference type="ChEBI" id="CHEBI:43474"/>
        <dbReference type="ChEBI" id="CHEBI:58248"/>
        <dbReference type="ChEBI" id="CHEBI:58289"/>
        <dbReference type="EC" id="3.1.3.80"/>
    </reaction>
    <physiologicalReaction direction="left-to-right" evidence="13">
        <dbReference type="Rhea" id="RHEA:27382"/>
    </physiologicalReaction>
</comment>
<evidence type="ECO:0000256" key="11">
    <source>
        <dbReference type="ARBA" id="ARBA00043671"/>
    </source>
</evidence>
<dbReference type="Pfam" id="PF00328">
    <property type="entry name" value="His_Phos_2"/>
    <property type="match status" value="2"/>
</dbReference>
<dbReference type="AlphaFoldDB" id="R1F258"/>
<comment type="catalytic activity">
    <reaction evidence="11">
        <text>1D-myo-inositol 1,2,4,5,6-pentakisphosphate + H2O = 1D-myo-inositol 1,2,5,6-tetrakisphosphate + phosphate</text>
        <dbReference type="Rhea" id="RHEA:77115"/>
        <dbReference type="ChEBI" id="CHEBI:15377"/>
        <dbReference type="ChEBI" id="CHEBI:43474"/>
        <dbReference type="ChEBI" id="CHEBI:57798"/>
        <dbReference type="ChEBI" id="CHEBI:195535"/>
        <dbReference type="EC" id="3.1.3.62"/>
    </reaction>
    <physiologicalReaction direction="left-to-right" evidence="11">
        <dbReference type="Rhea" id="RHEA:77116"/>
    </physiologicalReaction>
</comment>
<dbReference type="GO" id="GO:0016020">
    <property type="term" value="C:membrane"/>
    <property type="evidence" value="ECO:0007669"/>
    <property type="project" value="UniProtKB-SubCell"/>
</dbReference>
<sequence length="501" mass="55041">MFRPSALTLALSASLTMTLLAGCNSENDSSPATTPSVDYQYSTKAVYAARQDASSYEAAPAGFTPVFTELVARHGSRSLSSPKYDVLTKQIWDAASRQGALTTLGQGLGAKVDAVTAANRQLGYGLLSALGKEEHALLATRLAERVPTLLGKGGAPACIRVETSGKDRANESAYYFMESLAKRVNFVADSKDCYVSQQNPSEIDKGLRNKFELYFHKTEPEGDYLQYLPAFQAYMAFVGDEEEGVTPAPELTEALDGLKTLPQTRVMARAMLERLYSKAFVDELAAGVEYVAVNPEDGDKTYVRDEVDAALMLYNLFIIGPGMIREAQAQGAPWDLEQFITPEESAWFSYLSDAEDFYEKGPSLSSQRATYEVAQPLLDGMFNEVQHQVIEGASEHLATLRFAHAETIIPLAALMKLEGSRQSAQPGVLMSQASNEWRGGWVSPYAANIQWDAYRDDRGKVLVRMLYNEKETAFKAGCVPIKIGSAFYEFGELKRCYGYPS</sequence>
<evidence type="ECO:0000313" key="15">
    <source>
        <dbReference type="EMBL" id="EOD54008.1"/>
    </source>
</evidence>
<accession>R1F258</accession>
<evidence type="ECO:0000256" key="1">
    <source>
        <dbReference type="ARBA" id="ARBA00004370"/>
    </source>
</evidence>
<evidence type="ECO:0000256" key="10">
    <source>
        <dbReference type="ARBA" id="ARBA00043668"/>
    </source>
</evidence>
<dbReference type="EC" id="3.1.3.80" evidence="3"/>
<evidence type="ECO:0000256" key="3">
    <source>
        <dbReference type="ARBA" id="ARBA00012976"/>
    </source>
</evidence>
<comment type="caution">
    <text evidence="15">The sequence shown here is derived from an EMBL/GenBank/DDBJ whole genome shotgun (WGS) entry which is preliminary data.</text>
</comment>
<comment type="similarity">
    <text evidence="2">Belongs to the histidine acid phosphatase family. MINPP1 subfamily.</text>
</comment>
<dbReference type="CDD" id="cd07061">
    <property type="entry name" value="HP_HAP_like"/>
    <property type="match status" value="1"/>
</dbReference>
<reference evidence="15 16" key="1">
    <citation type="journal article" date="2013" name="Genome Announc.">
        <title>Draft Genome Sequence of Aeromonas molluscorum Strain 848TT, Isolated from Bivalve Molluscs.</title>
        <authorList>
            <person name="Spataro N."/>
            <person name="Farfan M."/>
            <person name="Albarral V."/>
            <person name="Sanglas A."/>
            <person name="Loren J.G."/>
            <person name="Fuste M.C."/>
            <person name="Bosch E."/>
        </authorList>
    </citation>
    <scope>NUCLEOTIDE SEQUENCE [LARGE SCALE GENOMIC DNA]</scope>
    <source>
        <strain evidence="15 16">848</strain>
    </source>
</reference>
<organism evidence="15 16">
    <name type="scientific">Aeromonas molluscorum 848</name>
    <dbReference type="NCBI Taxonomy" id="1268236"/>
    <lineage>
        <taxon>Bacteria</taxon>
        <taxon>Pseudomonadati</taxon>
        <taxon>Pseudomonadota</taxon>
        <taxon>Gammaproteobacteria</taxon>
        <taxon>Aeromonadales</taxon>
        <taxon>Aeromonadaceae</taxon>
        <taxon>Aeromonas</taxon>
    </lineage>
</organism>
<comment type="catalytic activity">
    <reaction evidence="12">
        <text>1D-myo-inositol hexakisphosphate + H2O = 1D-myo-inositol 1,2,4,5,6-pentakisphosphate + phosphate</text>
        <dbReference type="Rhea" id="RHEA:16989"/>
        <dbReference type="ChEBI" id="CHEBI:15377"/>
        <dbReference type="ChEBI" id="CHEBI:43474"/>
        <dbReference type="ChEBI" id="CHEBI:57798"/>
        <dbReference type="ChEBI" id="CHEBI:58130"/>
        <dbReference type="EC" id="3.1.3.62"/>
    </reaction>
    <physiologicalReaction direction="left-to-right" evidence="12">
        <dbReference type="Rhea" id="RHEA:16990"/>
    </physiologicalReaction>
</comment>
<evidence type="ECO:0000256" key="8">
    <source>
        <dbReference type="ARBA" id="ARBA00023136"/>
    </source>
</evidence>